<gene>
    <name evidence="1" type="ORF">IU449_27780</name>
</gene>
<organism evidence="1 2">
    <name type="scientific">Nocardia higoensis</name>
    <dbReference type="NCBI Taxonomy" id="228599"/>
    <lineage>
        <taxon>Bacteria</taxon>
        <taxon>Bacillati</taxon>
        <taxon>Actinomycetota</taxon>
        <taxon>Actinomycetes</taxon>
        <taxon>Mycobacteriales</taxon>
        <taxon>Nocardiaceae</taxon>
        <taxon>Nocardia</taxon>
    </lineage>
</organism>
<evidence type="ECO:0000313" key="1">
    <source>
        <dbReference type="EMBL" id="MBF6358303.1"/>
    </source>
</evidence>
<sequence length="206" mass="23360">MSAGRFDRYAQVAGSDAAGERLYEWNQLASGAWHETLGSFEIVLRNALDAQLISYHQRVLNGNGDWYADPKMPWGTKSRLAQSVRKARERATLNYSISEVHGKVVAELTFGFWRYTLANTFQGTLWAQAYRHAFPHLRPRKRIAVYDPIVDLHELRNRVAHHEPIHAVDHAVRLSELLQVLGWIDPAAAAWVDATSRIPAVLANRP</sequence>
<accession>A0ABS0DNN2</accession>
<proteinExistence type="predicted"/>
<evidence type="ECO:0000313" key="2">
    <source>
        <dbReference type="Proteomes" id="UP000707731"/>
    </source>
</evidence>
<name>A0ABS0DNN2_9NOCA</name>
<keyword evidence="2" id="KW-1185">Reference proteome</keyword>
<dbReference type="EMBL" id="JADLQN010000012">
    <property type="protein sequence ID" value="MBF6358303.1"/>
    <property type="molecule type" value="Genomic_DNA"/>
</dbReference>
<reference evidence="1 2" key="1">
    <citation type="submission" date="2020-10" db="EMBL/GenBank/DDBJ databases">
        <title>Identification of Nocardia species via Next-generation sequencing and recognition of intraspecies genetic diversity.</title>
        <authorList>
            <person name="Li P."/>
            <person name="Li P."/>
            <person name="Lu B."/>
        </authorList>
    </citation>
    <scope>NUCLEOTIDE SEQUENCE [LARGE SCALE GENOMIC DNA]</scope>
    <source>
        <strain evidence="1 2">BJ06-0143</strain>
    </source>
</reference>
<dbReference type="Proteomes" id="UP000707731">
    <property type="component" value="Unassembled WGS sequence"/>
</dbReference>
<evidence type="ECO:0008006" key="3">
    <source>
        <dbReference type="Google" id="ProtNLM"/>
    </source>
</evidence>
<protein>
    <recommendedName>
        <fullName evidence="3">Abi-like protein</fullName>
    </recommendedName>
</protein>
<comment type="caution">
    <text evidence="1">The sequence shown here is derived from an EMBL/GenBank/DDBJ whole genome shotgun (WGS) entry which is preliminary data.</text>
</comment>